<dbReference type="InterPro" id="IPR050271">
    <property type="entry name" value="UDP-glycosyltransferase"/>
</dbReference>
<protein>
    <submittedName>
        <fullName evidence="5">Uncharacterized protein</fullName>
    </submittedName>
</protein>
<dbReference type="GO" id="GO:0016758">
    <property type="term" value="F:hexosyltransferase activity"/>
    <property type="evidence" value="ECO:0007669"/>
    <property type="project" value="InterPro"/>
</dbReference>
<evidence type="ECO:0000313" key="6">
    <source>
        <dbReference type="Proteomes" id="UP000683246"/>
    </source>
</evidence>
<proteinExistence type="inferred from homology"/>
<dbReference type="NCBIfam" id="TIGR01426">
    <property type="entry name" value="MGT"/>
    <property type="match status" value="1"/>
</dbReference>
<organism evidence="5 6">
    <name type="scientific">Vallitalea pronyensis</name>
    <dbReference type="NCBI Taxonomy" id="1348613"/>
    <lineage>
        <taxon>Bacteria</taxon>
        <taxon>Bacillati</taxon>
        <taxon>Bacillota</taxon>
        <taxon>Clostridia</taxon>
        <taxon>Lachnospirales</taxon>
        <taxon>Vallitaleaceae</taxon>
        <taxon>Vallitalea</taxon>
    </lineage>
</organism>
<dbReference type="PANTHER" id="PTHR48043:SF145">
    <property type="entry name" value="FI06409P-RELATED"/>
    <property type="match status" value="1"/>
</dbReference>
<keyword evidence="2 4" id="KW-0328">Glycosyltransferase</keyword>
<evidence type="ECO:0000256" key="2">
    <source>
        <dbReference type="ARBA" id="ARBA00022676"/>
    </source>
</evidence>
<dbReference type="InterPro" id="IPR006326">
    <property type="entry name" value="UDPGT_MGT-like"/>
</dbReference>
<dbReference type="Gene3D" id="3.40.50.2000">
    <property type="entry name" value="Glycogen Phosphorylase B"/>
    <property type="match status" value="2"/>
</dbReference>
<keyword evidence="6" id="KW-1185">Reference proteome</keyword>
<name>A0A8J8MPN3_9FIRM</name>
<dbReference type="FunFam" id="3.40.50.2000:FF:000072">
    <property type="entry name" value="Glycosyl transferase"/>
    <property type="match status" value="1"/>
</dbReference>
<evidence type="ECO:0000256" key="3">
    <source>
        <dbReference type="ARBA" id="ARBA00022679"/>
    </source>
</evidence>
<dbReference type="PROSITE" id="PS00375">
    <property type="entry name" value="UDPGT"/>
    <property type="match status" value="1"/>
</dbReference>
<sequence length="398" mass="45050">MNILFINANLHGHINPTLELVKKLAERGNHIHYFCSDTFSEQVTKAGGNHIGFSSKLDMFFKSYKPTDRHPFFMLMEYVLLYDEILLPEILSLLEKKSYGLIICDSIFGGACFLEQITEIPIVCSHSSFAMSKSPMPHHMLVADSHPQLDHCYQILYRICQTHGMNEPTLEQVFISKGDLNIVYTTHNFNGDPKVNAPEYLFAGPSMNRLQDGEHIDFSVVGNRTPIYISLGSLNTKYLAFYKTCISALRDTDYYVFMSIGKKCDASQLGDMPLNFCVKDFLPQLNILKHSKAFITHAGFNSVNEALYYGVPMLALPLVNDQHMVAKRITSMQLGITGNMKEVSSDQLRDTLKTLLTDKVINQNVMRISQEMQNGHNHDIIAEKIEAYAERKKASTCP</sequence>
<dbReference type="Pfam" id="PF00201">
    <property type="entry name" value="UDPGT"/>
    <property type="match status" value="1"/>
</dbReference>
<evidence type="ECO:0000313" key="5">
    <source>
        <dbReference type="EMBL" id="QUI25329.1"/>
    </source>
</evidence>
<evidence type="ECO:0000256" key="1">
    <source>
        <dbReference type="ARBA" id="ARBA00009995"/>
    </source>
</evidence>
<dbReference type="GO" id="GO:0008194">
    <property type="term" value="F:UDP-glycosyltransferase activity"/>
    <property type="evidence" value="ECO:0007669"/>
    <property type="project" value="InterPro"/>
</dbReference>
<accession>A0A8J8MPN3</accession>
<dbReference type="EMBL" id="CP058649">
    <property type="protein sequence ID" value="QUI25329.1"/>
    <property type="molecule type" value="Genomic_DNA"/>
</dbReference>
<dbReference type="InterPro" id="IPR035595">
    <property type="entry name" value="UDP_glycos_trans_CS"/>
</dbReference>
<dbReference type="RefSeq" id="WP_212696030.1">
    <property type="nucleotide sequence ID" value="NZ_CP058649.1"/>
</dbReference>
<dbReference type="KEGG" id="vpy:HZI73_24845"/>
<dbReference type="SUPFAM" id="SSF53756">
    <property type="entry name" value="UDP-Glycosyltransferase/glycogen phosphorylase"/>
    <property type="match status" value="1"/>
</dbReference>
<evidence type="ECO:0000256" key="4">
    <source>
        <dbReference type="RuleBase" id="RU003718"/>
    </source>
</evidence>
<keyword evidence="3 4" id="KW-0808">Transferase</keyword>
<dbReference type="AlphaFoldDB" id="A0A8J8MPN3"/>
<dbReference type="InterPro" id="IPR002213">
    <property type="entry name" value="UDP_glucos_trans"/>
</dbReference>
<reference evidence="5" key="1">
    <citation type="submission" date="2020-07" db="EMBL/GenBank/DDBJ databases">
        <title>Vallitalea pronyensis genome.</title>
        <authorList>
            <person name="Postec A."/>
        </authorList>
    </citation>
    <scope>NUCLEOTIDE SEQUENCE</scope>
    <source>
        <strain evidence="5">FatNI3</strain>
    </source>
</reference>
<gene>
    <name evidence="5" type="ORF">HZI73_24845</name>
</gene>
<dbReference type="PANTHER" id="PTHR48043">
    <property type="entry name" value="EG:EG0003.4 PROTEIN-RELATED"/>
    <property type="match status" value="1"/>
</dbReference>
<dbReference type="CDD" id="cd03784">
    <property type="entry name" value="GT1_Gtf-like"/>
    <property type="match status" value="1"/>
</dbReference>
<comment type="similarity">
    <text evidence="1 4">Belongs to the UDP-glycosyltransferase family.</text>
</comment>
<dbReference type="Proteomes" id="UP000683246">
    <property type="component" value="Chromosome"/>
</dbReference>